<gene>
    <name evidence="2" type="ORF">BWR60_30095</name>
</gene>
<reference evidence="3" key="1">
    <citation type="submission" date="2017-05" db="EMBL/GenBank/DDBJ databases">
        <authorList>
            <person name="Macchi M."/>
            <person name="Festa S."/>
            <person name="Coppotelli B.M."/>
            <person name="Morelli I.S."/>
        </authorList>
    </citation>
    <scope>NUCLEOTIDE SEQUENCE [LARGE SCALE GENOMIC DNA]</scope>
    <source>
        <strain evidence="3">I</strain>
    </source>
</reference>
<comment type="caution">
    <text evidence="2">The sequence shown here is derived from an EMBL/GenBank/DDBJ whole genome shotgun (WGS) entry which is preliminary data.</text>
</comment>
<evidence type="ECO:0000313" key="2">
    <source>
        <dbReference type="EMBL" id="OWJ62673.1"/>
    </source>
</evidence>
<evidence type="ECO:0000313" key="3">
    <source>
        <dbReference type="Proteomes" id="UP000196655"/>
    </source>
</evidence>
<dbReference type="PANTHER" id="PTHR38040">
    <property type="entry name" value="UBIQUINONE BIOSYNTHESIS ACCESSORY FACTOR UBIK"/>
    <property type="match status" value="1"/>
</dbReference>
<dbReference type="Pfam" id="PF04380">
    <property type="entry name" value="BMFP"/>
    <property type="match status" value="1"/>
</dbReference>
<protein>
    <recommendedName>
        <fullName evidence="4">Pyrroline-5-carboxylate reductase</fullName>
    </recommendedName>
</protein>
<dbReference type="STRING" id="1122125.GCA_000423185_02878"/>
<organism evidence="2 3">
    <name type="scientific">Inquilinus limosus</name>
    <dbReference type="NCBI Taxonomy" id="171674"/>
    <lineage>
        <taxon>Bacteria</taxon>
        <taxon>Pseudomonadati</taxon>
        <taxon>Pseudomonadota</taxon>
        <taxon>Alphaproteobacteria</taxon>
        <taxon>Rhodospirillales</taxon>
        <taxon>Rhodospirillaceae</taxon>
        <taxon>Inquilinus</taxon>
    </lineage>
</organism>
<dbReference type="InterPro" id="IPR007475">
    <property type="entry name" value="UbiK"/>
</dbReference>
<dbReference type="GO" id="GO:0005829">
    <property type="term" value="C:cytosol"/>
    <property type="evidence" value="ECO:0007669"/>
    <property type="project" value="TreeGrafter"/>
</dbReference>
<dbReference type="EMBL" id="NHON01000094">
    <property type="protein sequence ID" value="OWJ62673.1"/>
    <property type="molecule type" value="Genomic_DNA"/>
</dbReference>
<dbReference type="RefSeq" id="WP_088155982.1">
    <property type="nucleotide sequence ID" value="NZ_NHON01000094.1"/>
</dbReference>
<dbReference type="Proteomes" id="UP000196655">
    <property type="component" value="Unassembled WGS sequence"/>
</dbReference>
<feature type="compositionally biased region" description="Low complexity" evidence="1">
    <location>
        <begin position="82"/>
        <end position="104"/>
    </location>
</feature>
<name>A0A211ZBN6_9PROT</name>
<accession>A0A211ZBN6</accession>
<dbReference type="PANTHER" id="PTHR38040:SF1">
    <property type="entry name" value="UBIQUINONE BIOSYNTHESIS ACCESSORY FACTOR UBIK"/>
    <property type="match status" value="1"/>
</dbReference>
<feature type="compositionally biased region" description="Basic residues" evidence="1">
    <location>
        <begin position="121"/>
        <end position="130"/>
    </location>
</feature>
<proteinExistence type="predicted"/>
<feature type="region of interest" description="Disordered" evidence="1">
    <location>
        <begin position="82"/>
        <end position="130"/>
    </location>
</feature>
<dbReference type="AlphaFoldDB" id="A0A211ZBN6"/>
<keyword evidence="3" id="KW-1185">Reference proteome</keyword>
<evidence type="ECO:0008006" key="4">
    <source>
        <dbReference type="Google" id="ProtNLM"/>
    </source>
</evidence>
<evidence type="ECO:0000256" key="1">
    <source>
        <dbReference type="SAM" id="MobiDB-lite"/>
    </source>
</evidence>
<sequence>MPFDTKLIDDLVRVATGAFGAVAGVREEARTRLREQFEHVLSRLDVVTREEFEIVRALAQRAREEQELLAARVAALEAAAQPAKRVASAQPAKRAAAPAAATAKTEGRPARKAKAAPAAPKGRRSRAKVD</sequence>